<evidence type="ECO:0000313" key="2">
    <source>
        <dbReference type="Ensembl" id="ENSONIP00000047575.1"/>
    </source>
</evidence>
<dbReference type="InterPro" id="IPR036598">
    <property type="entry name" value="GOLD_dom_sf"/>
</dbReference>
<organism evidence="2 3">
    <name type="scientific">Oreochromis niloticus</name>
    <name type="common">Nile tilapia</name>
    <name type="synonym">Tilapia nilotica</name>
    <dbReference type="NCBI Taxonomy" id="8128"/>
    <lineage>
        <taxon>Eukaryota</taxon>
        <taxon>Metazoa</taxon>
        <taxon>Chordata</taxon>
        <taxon>Craniata</taxon>
        <taxon>Vertebrata</taxon>
        <taxon>Euteleostomi</taxon>
        <taxon>Actinopterygii</taxon>
        <taxon>Neopterygii</taxon>
        <taxon>Teleostei</taxon>
        <taxon>Neoteleostei</taxon>
        <taxon>Acanthomorphata</taxon>
        <taxon>Ovalentaria</taxon>
        <taxon>Cichlomorphae</taxon>
        <taxon>Cichliformes</taxon>
        <taxon>Cichlidae</taxon>
        <taxon>African cichlids</taxon>
        <taxon>Pseudocrenilabrinae</taxon>
        <taxon>Oreochromini</taxon>
        <taxon>Oreochromis</taxon>
    </lineage>
</organism>
<dbReference type="GeneTree" id="ENSGT00940000158445"/>
<evidence type="ECO:0000313" key="3">
    <source>
        <dbReference type="Proteomes" id="UP000005207"/>
    </source>
</evidence>
<dbReference type="Pfam" id="PF01105">
    <property type="entry name" value="EMP24_GP25L"/>
    <property type="match status" value="1"/>
</dbReference>
<name>A0A669CJQ1_ORENI</name>
<keyword evidence="3" id="KW-1185">Reference proteome</keyword>
<dbReference type="Proteomes" id="UP000005207">
    <property type="component" value="Linkage group LG4"/>
</dbReference>
<dbReference type="Ensembl" id="ENSONIT00000079685.1">
    <property type="protein sequence ID" value="ENSONIP00000047575.1"/>
    <property type="gene ID" value="ENSONIG00000001931.2"/>
</dbReference>
<dbReference type="AlphaFoldDB" id="A0A669CJQ1"/>
<evidence type="ECO:0000259" key="1">
    <source>
        <dbReference type="Pfam" id="PF01105"/>
    </source>
</evidence>
<accession>A0A669CJQ1</accession>
<dbReference type="InterPro" id="IPR009038">
    <property type="entry name" value="GOLD_dom"/>
</dbReference>
<reference evidence="2" key="3">
    <citation type="submission" date="2025-09" db="UniProtKB">
        <authorList>
            <consortium name="Ensembl"/>
        </authorList>
    </citation>
    <scope>IDENTIFICATION</scope>
</reference>
<reference evidence="2" key="2">
    <citation type="submission" date="2025-08" db="UniProtKB">
        <authorList>
            <consortium name="Ensembl"/>
        </authorList>
    </citation>
    <scope>IDENTIFICATION</scope>
</reference>
<reference evidence="3" key="1">
    <citation type="submission" date="2012-01" db="EMBL/GenBank/DDBJ databases">
        <title>The Genome Sequence of Oreochromis niloticus (Nile Tilapia).</title>
        <authorList>
            <consortium name="Broad Institute Genome Assembly Team"/>
            <consortium name="Broad Institute Sequencing Platform"/>
            <person name="Di Palma F."/>
            <person name="Johnson J."/>
            <person name="Lander E.S."/>
            <person name="Lindblad-Toh K."/>
        </authorList>
    </citation>
    <scope>NUCLEOTIDE SEQUENCE [LARGE SCALE GENOMIC DNA]</scope>
</reference>
<feature type="domain" description="GOLD" evidence="1">
    <location>
        <begin position="35"/>
        <end position="98"/>
    </location>
</feature>
<proteinExistence type="predicted"/>
<gene>
    <name evidence="2" type="primary">TMED1</name>
    <name evidence="2" type="synonym">LOC100710222</name>
</gene>
<dbReference type="SUPFAM" id="SSF101576">
    <property type="entry name" value="Supernatant protein factor (SPF), C-terminal domain"/>
    <property type="match status" value="1"/>
</dbReference>
<sequence>LCQLCCSDRKLCLLAYLTLTLGLTLGLGPNKNMGFTFLLPAGSTECFYQKTAMNDSMEVEYQVIAGSGLDVGFILLSPTGHRLVSDFRRSDGIHTWVSVQSEITCLSCSLPSTTTVMSRCFIL</sequence>
<protein>
    <submittedName>
        <fullName evidence="2">Transmembrane p24 trafficking protein 1a</fullName>
    </submittedName>
</protein>